<feature type="signal peptide" evidence="1">
    <location>
        <begin position="1"/>
        <end position="19"/>
    </location>
</feature>
<evidence type="ECO:0000313" key="2">
    <source>
        <dbReference type="EMBL" id="RAK53153.1"/>
    </source>
</evidence>
<dbReference type="RefSeq" id="WP_111526906.1">
    <property type="nucleotide sequence ID" value="NZ_JBHRSG010000001.1"/>
</dbReference>
<gene>
    <name evidence="2" type="ORF">DJ017_00705</name>
</gene>
<dbReference type="Proteomes" id="UP000249254">
    <property type="component" value="Unassembled WGS sequence"/>
</dbReference>
<name>A0A328AE71_9CAUL</name>
<evidence type="ECO:0000313" key="3">
    <source>
        <dbReference type="Proteomes" id="UP000249254"/>
    </source>
</evidence>
<organism evidence="2 3">
    <name type="scientific">Phenylobacterium soli</name>
    <dbReference type="NCBI Taxonomy" id="2170551"/>
    <lineage>
        <taxon>Bacteria</taxon>
        <taxon>Pseudomonadati</taxon>
        <taxon>Pseudomonadota</taxon>
        <taxon>Alphaproteobacteria</taxon>
        <taxon>Caulobacterales</taxon>
        <taxon>Caulobacteraceae</taxon>
        <taxon>Phenylobacterium</taxon>
    </lineage>
</organism>
<dbReference type="Gene3D" id="3.10.450.50">
    <property type="match status" value="1"/>
</dbReference>
<sequence>MMRTLFLIGLLALGEPALAAAPTRLTEPAVRDFVGRQSKAWNAGDLGRYFALFAPGATFTDQGRAKDGRVVPYGTSTLAEARAQTRRARAKSKVAETTLISRIEIAPDGRSARVVAGEQIVLTTAGRARHLCAERVQTLIATPAGLRSKGQTDTYGPCR</sequence>
<dbReference type="EMBL" id="QFYQ01000001">
    <property type="protein sequence ID" value="RAK53153.1"/>
    <property type="molecule type" value="Genomic_DNA"/>
</dbReference>
<dbReference type="InterPro" id="IPR032710">
    <property type="entry name" value="NTF2-like_dom_sf"/>
</dbReference>
<reference evidence="3" key="1">
    <citation type="submission" date="2018-05" db="EMBL/GenBank/DDBJ databases">
        <authorList>
            <person name="Li X."/>
        </authorList>
    </citation>
    <scope>NUCLEOTIDE SEQUENCE [LARGE SCALE GENOMIC DNA]</scope>
    <source>
        <strain evidence="3">LX32</strain>
    </source>
</reference>
<evidence type="ECO:0000256" key="1">
    <source>
        <dbReference type="SAM" id="SignalP"/>
    </source>
</evidence>
<accession>A0A328AE71</accession>
<dbReference type="AlphaFoldDB" id="A0A328AE71"/>
<comment type="caution">
    <text evidence="2">The sequence shown here is derived from an EMBL/GenBank/DDBJ whole genome shotgun (WGS) entry which is preliminary data.</text>
</comment>
<keyword evidence="1" id="KW-0732">Signal</keyword>
<dbReference type="OrthoDB" id="7210781at2"/>
<protein>
    <recommendedName>
        <fullName evidence="4">DUF4440 domain-containing protein</fullName>
    </recommendedName>
</protein>
<proteinExistence type="predicted"/>
<feature type="chain" id="PRO_5016282103" description="DUF4440 domain-containing protein" evidence="1">
    <location>
        <begin position="20"/>
        <end position="159"/>
    </location>
</feature>
<evidence type="ECO:0008006" key="4">
    <source>
        <dbReference type="Google" id="ProtNLM"/>
    </source>
</evidence>
<dbReference type="SUPFAM" id="SSF54427">
    <property type="entry name" value="NTF2-like"/>
    <property type="match status" value="1"/>
</dbReference>
<keyword evidence="3" id="KW-1185">Reference proteome</keyword>